<feature type="compositionally biased region" description="Low complexity" evidence="3">
    <location>
        <begin position="37"/>
        <end position="50"/>
    </location>
</feature>
<evidence type="ECO:0000256" key="2">
    <source>
        <dbReference type="RuleBase" id="RU367139"/>
    </source>
</evidence>
<dbReference type="Proteomes" id="UP001292094">
    <property type="component" value="Unassembled WGS sequence"/>
</dbReference>
<dbReference type="GO" id="GO:0006508">
    <property type="term" value="P:proteolysis"/>
    <property type="evidence" value="ECO:0007669"/>
    <property type="project" value="UniProtKB-KW"/>
</dbReference>
<keyword evidence="2" id="KW-0833">Ubl conjugation pathway</keyword>
<feature type="compositionally biased region" description="Low complexity" evidence="3">
    <location>
        <begin position="239"/>
        <end position="255"/>
    </location>
</feature>
<dbReference type="EC" id="3.4.19.12" evidence="2"/>
<dbReference type="GO" id="GO:0140934">
    <property type="term" value="F:histone deubiquitinase activity"/>
    <property type="evidence" value="ECO:0007669"/>
    <property type="project" value="UniProtKB-UniRule"/>
</dbReference>
<evidence type="ECO:0000256" key="3">
    <source>
        <dbReference type="SAM" id="MobiDB-lite"/>
    </source>
</evidence>
<comment type="function">
    <text evidence="2">Hydrolase that can specifically remove 'Lys-48'-linked conjugated ubiquitin from proteins. Has exodeubiquitinase activity and has a preference for long polyubiquitin chains. May play a regulatory role at the level of protein turnover.</text>
</comment>
<dbReference type="InterPro" id="IPR007518">
    <property type="entry name" value="MINDY"/>
</dbReference>
<proteinExistence type="inferred from homology"/>
<feature type="compositionally biased region" description="Basic and acidic residues" evidence="3">
    <location>
        <begin position="667"/>
        <end position="679"/>
    </location>
</feature>
<feature type="compositionally biased region" description="Low complexity" evidence="3">
    <location>
        <begin position="82"/>
        <end position="92"/>
    </location>
</feature>
<feature type="region of interest" description="Disordered" evidence="3">
    <location>
        <begin position="521"/>
        <end position="549"/>
    </location>
</feature>
<feature type="compositionally biased region" description="Low complexity" evidence="3">
    <location>
        <begin position="643"/>
        <end position="666"/>
    </location>
</feature>
<dbReference type="GO" id="GO:0005829">
    <property type="term" value="C:cytosol"/>
    <property type="evidence" value="ECO:0007669"/>
    <property type="project" value="TreeGrafter"/>
</dbReference>
<evidence type="ECO:0000256" key="1">
    <source>
        <dbReference type="ARBA" id="ARBA00006616"/>
    </source>
</evidence>
<dbReference type="GO" id="GO:0036435">
    <property type="term" value="F:K48-linked polyubiquitin modification-dependent protein binding"/>
    <property type="evidence" value="ECO:0007669"/>
    <property type="project" value="UniProtKB-UniRule"/>
</dbReference>
<dbReference type="AlphaFoldDB" id="A0AAE1Q2V4"/>
<dbReference type="Pfam" id="PF04424">
    <property type="entry name" value="MINDY_DUB"/>
    <property type="match status" value="1"/>
</dbReference>
<dbReference type="GO" id="GO:0071944">
    <property type="term" value="C:cell periphery"/>
    <property type="evidence" value="ECO:0007669"/>
    <property type="project" value="TreeGrafter"/>
</dbReference>
<feature type="compositionally biased region" description="Low complexity" evidence="3">
    <location>
        <begin position="120"/>
        <end position="143"/>
    </location>
</feature>
<feature type="region of interest" description="Disordered" evidence="3">
    <location>
        <begin position="596"/>
        <end position="679"/>
    </location>
</feature>
<dbReference type="InterPro" id="IPR033979">
    <property type="entry name" value="MINDY_domain"/>
</dbReference>
<evidence type="ECO:0000313" key="5">
    <source>
        <dbReference type="EMBL" id="KAK4318449.1"/>
    </source>
</evidence>
<feature type="compositionally biased region" description="Gly residues" evidence="3">
    <location>
        <begin position="633"/>
        <end position="642"/>
    </location>
</feature>
<keyword evidence="2" id="KW-0788">Thiol protease</keyword>
<dbReference type="GO" id="GO:0004843">
    <property type="term" value="F:cysteine-type deubiquitinase activity"/>
    <property type="evidence" value="ECO:0007669"/>
    <property type="project" value="UniProtKB-UniRule"/>
</dbReference>
<dbReference type="PANTHER" id="PTHR18063">
    <property type="entry name" value="NF-E2 INDUCIBLE PROTEIN"/>
    <property type="match status" value="1"/>
</dbReference>
<reference evidence="5" key="1">
    <citation type="submission" date="2023-11" db="EMBL/GenBank/DDBJ databases">
        <title>Genome assemblies of two species of porcelain crab, Petrolisthes cinctipes and Petrolisthes manimaculis (Anomura: Porcellanidae).</title>
        <authorList>
            <person name="Angst P."/>
        </authorList>
    </citation>
    <scope>NUCLEOTIDE SEQUENCE</scope>
    <source>
        <strain evidence="5">PB745_02</strain>
        <tissue evidence="5">Gill</tissue>
    </source>
</reference>
<keyword evidence="2" id="KW-0645">Protease</keyword>
<dbReference type="EMBL" id="JAWZYT010000831">
    <property type="protein sequence ID" value="KAK4318449.1"/>
    <property type="molecule type" value="Genomic_DNA"/>
</dbReference>
<comment type="caution">
    <text evidence="5">The sequence shown here is derived from an EMBL/GenBank/DDBJ whole genome shotgun (WGS) entry which is preliminary data.</text>
</comment>
<dbReference type="GO" id="GO:1990380">
    <property type="term" value="F:K48-linked deubiquitinase activity"/>
    <property type="evidence" value="ECO:0007669"/>
    <property type="project" value="UniProtKB-UniRule"/>
</dbReference>
<accession>A0AAE1Q2V4</accession>
<comment type="catalytic activity">
    <reaction evidence="2">
        <text>Thiol-dependent hydrolysis of ester, thioester, amide, peptide and isopeptide bonds formed by the C-terminal Gly of ubiquitin (a 76-residue protein attached to proteins as an intracellular targeting signal).</text>
        <dbReference type="EC" id="3.4.19.12"/>
    </reaction>
</comment>
<sequence>MDTHSGKDAGDNGEKEVTGSEDEPSPMAKETPETASTTTTTTTTTTTITTQLQDLSITGGGGNSNSSSSTQDAGSVCPTVPSSSQQQQQQQQDLQNMTTTSHAEEPQRNSMTDVEESSDNNKQQQQKCSSSGLPDLLSDSSLSEPQTSDAATPPVAGDKNTSMSSGGEHPVGVGVREHPVGVGVGVGSEESVGDDDNTRDKECSGGVCGWMSQGDSVLPSMGILPESDKTVPPPPPQASQPQRSSPPSSTDSSRSAEPHQASDPSEVVHKIKKIKWQDIEVPIITQNNNGPCPLLAIVNVMILKGQITLPSDRSEITGGDLVLVVGNALFDQPRNSLPVEMRRHVEQNTEDAISILHKLLTGLDVNVKFSGVRDFEFTGELCIFDLLGIMLYHGWVVDPSSEAAPIITSLSYNQLTNNIFAWNEEAIRNNNNVLLMKAMLCEDFINSSRSQLTIHGLFELGSALERDEIAVLFRNNHFSTIYKRGDQLYQLLTDQGFLHENMVWETLNDVDASFSEFVNGSFETIPPAPDPSTSSSASSQNMTLQQQISSDQELAAMLQREVDQQQQQQQNFERLKDTLGLHNLSDEEMAKKLQEEENRLAAEASAEAQASRQQQQQQQDDDDDDDDDEGEGRGGGGGGGGVPSNSSTNVTTPPTNPSQHPHSTQQQHEERKKKDCVIL</sequence>
<name>A0AAE1Q2V4_9EUCA</name>
<dbReference type="GO" id="GO:0071108">
    <property type="term" value="P:protein K48-linked deubiquitination"/>
    <property type="evidence" value="ECO:0007669"/>
    <property type="project" value="TreeGrafter"/>
</dbReference>
<feature type="region of interest" description="Disordered" evidence="3">
    <location>
        <begin position="1"/>
        <end position="268"/>
    </location>
</feature>
<gene>
    <name evidence="5" type="ORF">Pmani_010558</name>
</gene>
<keyword evidence="6" id="KW-1185">Reference proteome</keyword>
<protein>
    <recommendedName>
        <fullName evidence="2">Ubiquitin carboxyl-terminal hydrolase</fullName>
        <ecNumber evidence="2">3.4.19.12</ecNumber>
    </recommendedName>
</protein>
<feature type="compositionally biased region" description="Acidic residues" evidence="3">
    <location>
        <begin position="619"/>
        <end position="630"/>
    </location>
</feature>
<feature type="compositionally biased region" description="Polar residues" evidence="3">
    <location>
        <begin position="540"/>
        <end position="549"/>
    </location>
</feature>
<organism evidence="5 6">
    <name type="scientific">Petrolisthes manimaculis</name>
    <dbReference type="NCBI Taxonomy" id="1843537"/>
    <lineage>
        <taxon>Eukaryota</taxon>
        <taxon>Metazoa</taxon>
        <taxon>Ecdysozoa</taxon>
        <taxon>Arthropoda</taxon>
        <taxon>Crustacea</taxon>
        <taxon>Multicrustacea</taxon>
        <taxon>Malacostraca</taxon>
        <taxon>Eumalacostraca</taxon>
        <taxon>Eucarida</taxon>
        <taxon>Decapoda</taxon>
        <taxon>Pleocyemata</taxon>
        <taxon>Anomura</taxon>
        <taxon>Galatheoidea</taxon>
        <taxon>Porcellanidae</taxon>
        <taxon>Petrolisthes</taxon>
    </lineage>
</organism>
<evidence type="ECO:0000259" key="4">
    <source>
        <dbReference type="Pfam" id="PF04424"/>
    </source>
</evidence>
<feature type="domain" description="MINDY deubiquitinase" evidence="4">
    <location>
        <begin position="269"/>
        <end position="522"/>
    </location>
</feature>
<keyword evidence="2" id="KW-0378">Hydrolase</keyword>
<dbReference type="GO" id="GO:0016807">
    <property type="term" value="F:cysteine-type carboxypeptidase activity"/>
    <property type="evidence" value="ECO:0007669"/>
    <property type="project" value="TreeGrafter"/>
</dbReference>
<comment type="similarity">
    <text evidence="1 2">Belongs to the MINDY deubiquitinase family. FAM63 subfamily.</text>
</comment>
<feature type="compositionally biased region" description="Basic and acidic residues" evidence="3">
    <location>
        <begin position="1"/>
        <end position="18"/>
    </location>
</feature>
<evidence type="ECO:0000313" key="6">
    <source>
        <dbReference type="Proteomes" id="UP001292094"/>
    </source>
</evidence>
<feature type="compositionally biased region" description="Low complexity" evidence="3">
    <location>
        <begin position="601"/>
        <end position="618"/>
    </location>
</feature>
<dbReference type="PANTHER" id="PTHR18063:SF6">
    <property type="entry name" value="UBIQUITIN CARBOXYL-TERMINAL HYDROLASE"/>
    <property type="match status" value="1"/>
</dbReference>